<organism evidence="3 4">
    <name type="scientific">Lentzea albidocapillata subsp. violacea</name>
    <dbReference type="NCBI Taxonomy" id="128104"/>
    <lineage>
        <taxon>Bacteria</taxon>
        <taxon>Bacillati</taxon>
        <taxon>Actinomycetota</taxon>
        <taxon>Actinomycetes</taxon>
        <taxon>Pseudonocardiales</taxon>
        <taxon>Pseudonocardiaceae</taxon>
        <taxon>Lentzea</taxon>
    </lineage>
</organism>
<feature type="compositionally biased region" description="Low complexity" evidence="1">
    <location>
        <begin position="207"/>
        <end position="227"/>
    </location>
</feature>
<evidence type="ECO:0000313" key="4">
    <source>
        <dbReference type="Proteomes" id="UP000199682"/>
    </source>
</evidence>
<feature type="compositionally biased region" description="Low complexity" evidence="1">
    <location>
        <begin position="47"/>
        <end position="67"/>
    </location>
</feature>
<keyword evidence="2" id="KW-0732">Signal</keyword>
<dbReference type="AlphaFoldDB" id="A0A1G8Z9R1"/>
<dbReference type="EMBL" id="FNET01000004">
    <property type="protein sequence ID" value="SDK11788.1"/>
    <property type="molecule type" value="Genomic_DNA"/>
</dbReference>
<dbReference type="Proteomes" id="UP000199682">
    <property type="component" value="Unassembled WGS sequence"/>
</dbReference>
<gene>
    <name evidence="3" type="ORF">SAMN04488074_104289</name>
</gene>
<evidence type="ECO:0000256" key="1">
    <source>
        <dbReference type="SAM" id="MobiDB-lite"/>
    </source>
</evidence>
<dbReference type="PROSITE" id="PS51257">
    <property type="entry name" value="PROKAR_LIPOPROTEIN"/>
    <property type="match status" value="1"/>
</dbReference>
<accession>A0A1G8Z9R1</accession>
<feature type="region of interest" description="Disordered" evidence="1">
    <location>
        <begin position="47"/>
        <end position="83"/>
    </location>
</feature>
<feature type="chain" id="PRO_5039486376" description="DUF732 domain-containing protein" evidence="2">
    <location>
        <begin position="26"/>
        <end position="227"/>
    </location>
</feature>
<proteinExistence type="predicted"/>
<reference evidence="4" key="1">
    <citation type="submission" date="2016-10" db="EMBL/GenBank/DDBJ databases">
        <authorList>
            <person name="Varghese N."/>
            <person name="Submissions S."/>
        </authorList>
    </citation>
    <scope>NUCLEOTIDE SEQUENCE [LARGE SCALE GENOMIC DNA]</scope>
    <source>
        <strain evidence="4">DSM 44796</strain>
    </source>
</reference>
<feature type="compositionally biased region" description="Basic and acidic residues" evidence="1">
    <location>
        <begin position="189"/>
        <end position="203"/>
    </location>
</feature>
<feature type="region of interest" description="Disordered" evidence="1">
    <location>
        <begin position="178"/>
        <end position="227"/>
    </location>
</feature>
<evidence type="ECO:0000313" key="3">
    <source>
        <dbReference type="EMBL" id="SDK11788.1"/>
    </source>
</evidence>
<name>A0A1G8Z9R1_9PSEU</name>
<protein>
    <recommendedName>
        <fullName evidence="5">DUF732 domain-containing protein</fullName>
    </recommendedName>
</protein>
<feature type="signal peptide" evidence="2">
    <location>
        <begin position="1"/>
        <end position="25"/>
    </location>
</feature>
<evidence type="ECO:0008006" key="5">
    <source>
        <dbReference type="Google" id="ProtNLM"/>
    </source>
</evidence>
<sequence length="227" mass="23395">MDGCRRIIPFALVIVIAGCGSGALSGPGGTTADTATATITTGTSEATTAPVHTTTTSPQKKTTATTKRQYGWSLPEGPTSPTTNEDVIYRRLLGKACGEAQQELDRTWSGLMSPRNAPLYQAAVDLCGGRTSGARSMYGKAAALGLQMHQGAGGSAAVDCAILRAVRSVLDQIAQESVRCTPGTPPRWPTEDSFAKDDPRTDVVEGTTTTTTTTTTASSSSSSSSSS</sequence>
<evidence type="ECO:0000256" key="2">
    <source>
        <dbReference type="SAM" id="SignalP"/>
    </source>
</evidence>